<keyword evidence="2" id="KW-0067">ATP-binding</keyword>
<dbReference type="PANTHER" id="PTHR24346:SF93">
    <property type="entry name" value="NUAK FAMILY SNF1-LIKE KINASE 1"/>
    <property type="match status" value="1"/>
</dbReference>
<evidence type="ECO:0000256" key="2">
    <source>
        <dbReference type="ARBA" id="ARBA00022840"/>
    </source>
</evidence>
<dbReference type="PROSITE" id="PS00108">
    <property type="entry name" value="PROTEIN_KINASE_ST"/>
    <property type="match status" value="1"/>
</dbReference>
<dbReference type="PROSITE" id="PS50011">
    <property type="entry name" value="PROTEIN_KINASE_DOM"/>
    <property type="match status" value="1"/>
</dbReference>
<feature type="region of interest" description="Disordered" evidence="3">
    <location>
        <begin position="246"/>
        <end position="266"/>
    </location>
</feature>
<organism evidence="5 6">
    <name type="scientific">Pomacea canaliculata</name>
    <name type="common">Golden apple snail</name>
    <dbReference type="NCBI Taxonomy" id="400727"/>
    <lineage>
        <taxon>Eukaryota</taxon>
        <taxon>Metazoa</taxon>
        <taxon>Spiralia</taxon>
        <taxon>Lophotrochozoa</taxon>
        <taxon>Mollusca</taxon>
        <taxon>Gastropoda</taxon>
        <taxon>Caenogastropoda</taxon>
        <taxon>Architaenioglossa</taxon>
        <taxon>Ampullarioidea</taxon>
        <taxon>Ampullariidae</taxon>
        <taxon>Pomacea</taxon>
    </lineage>
</organism>
<evidence type="ECO:0000256" key="1">
    <source>
        <dbReference type="ARBA" id="ARBA00022741"/>
    </source>
</evidence>
<dbReference type="Pfam" id="PF00069">
    <property type="entry name" value="Pkinase"/>
    <property type="match status" value="1"/>
</dbReference>
<dbReference type="InterPro" id="IPR011009">
    <property type="entry name" value="Kinase-like_dom_sf"/>
</dbReference>
<dbReference type="STRING" id="400727.A0A2T7PA80"/>
<evidence type="ECO:0000256" key="3">
    <source>
        <dbReference type="SAM" id="MobiDB-lite"/>
    </source>
</evidence>
<keyword evidence="1" id="KW-0547">Nucleotide-binding</keyword>
<protein>
    <recommendedName>
        <fullName evidence="4">Protein kinase domain-containing protein</fullName>
    </recommendedName>
</protein>
<accession>A0A2T7PA80</accession>
<dbReference type="GO" id="GO:0005737">
    <property type="term" value="C:cytoplasm"/>
    <property type="evidence" value="ECO:0007669"/>
    <property type="project" value="TreeGrafter"/>
</dbReference>
<gene>
    <name evidence="5" type="ORF">C0Q70_09591</name>
</gene>
<evidence type="ECO:0000259" key="4">
    <source>
        <dbReference type="PROSITE" id="PS50011"/>
    </source>
</evidence>
<dbReference type="InterPro" id="IPR000719">
    <property type="entry name" value="Prot_kinase_dom"/>
</dbReference>
<dbReference type="PANTHER" id="PTHR24346">
    <property type="entry name" value="MAP/MICROTUBULE AFFINITY-REGULATING KINASE"/>
    <property type="match status" value="1"/>
</dbReference>
<dbReference type="FunFam" id="1.10.510.10:FF:000571">
    <property type="entry name" value="Maternal embryonic leucine zipper kinase"/>
    <property type="match status" value="1"/>
</dbReference>
<dbReference type="GO" id="GO:0000226">
    <property type="term" value="P:microtubule cytoskeleton organization"/>
    <property type="evidence" value="ECO:0007669"/>
    <property type="project" value="TreeGrafter"/>
</dbReference>
<dbReference type="OrthoDB" id="193931at2759"/>
<dbReference type="SUPFAM" id="SSF56112">
    <property type="entry name" value="Protein kinase-like (PK-like)"/>
    <property type="match status" value="1"/>
</dbReference>
<dbReference type="Proteomes" id="UP000245119">
    <property type="component" value="Linkage Group LG5"/>
</dbReference>
<comment type="caution">
    <text evidence="5">The sequence shown here is derived from an EMBL/GenBank/DDBJ whole genome shotgun (WGS) entry which is preliminary data.</text>
</comment>
<dbReference type="SMART" id="SM00220">
    <property type="entry name" value="S_TKc"/>
    <property type="match status" value="1"/>
</dbReference>
<name>A0A2T7PA80_POMCA</name>
<dbReference type="GO" id="GO:0050321">
    <property type="term" value="F:tau-protein kinase activity"/>
    <property type="evidence" value="ECO:0007669"/>
    <property type="project" value="TreeGrafter"/>
</dbReference>
<evidence type="ECO:0000313" key="6">
    <source>
        <dbReference type="Proteomes" id="UP000245119"/>
    </source>
</evidence>
<dbReference type="EMBL" id="PZQS01000005">
    <property type="protein sequence ID" value="PVD30327.1"/>
    <property type="molecule type" value="Genomic_DNA"/>
</dbReference>
<dbReference type="GO" id="GO:0035556">
    <property type="term" value="P:intracellular signal transduction"/>
    <property type="evidence" value="ECO:0007669"/>
    <property type="project" value="TreeGrafter"/>
</dbReference>
<reference evidence="5 6" key="1">
    <citation type="submission" date="2018-04" db="EMBL/GenBank/DDBJ databases">
        <title>The genome of golden apple snail Pomacea canaliculata provides insight into stress tolerance and invasive adaptation.</title>
        <authorList>
            <person name="Liu C."/>
            <person name="Liu B."/>
            <person name="Ren Y."/>
            <person name="Zhang Y."/>
            <person name="Wang H."/>
            <person name="Li S."/>
            <person name="Jiang F."/>
            <person name="Yin L."/>
            <person name="Zhang G."/>
            <person name="Qian W."/>
            <person name="Fan W."/>
        </authorList>
    </citation>
    <scope>NUCLEOTIDE SEQUENCE [LARGE SCALE GENOMIC DNA]</scope>
    <source>
        <strain evidence="5">SZHN2017</strain>
        <tissue evidence="5">Muscle</tissue>
    </source>
</reference>
<dbReference type="GO" id="GO:0005524">
    <property type="term" value="F:ATP binding"/>
    <property type="evidence" value="ECO:0007669"/>
    <property type="project" value="UniProtKB-KW"/>
</dbReference>
<keyword evidence="6" id="KW-1185">Reference proteome</keyword>
<dbReference type="Gene3D" id="1.10.510.10">
    <property type="entry name" value="Transferase(Phosphotransferase) domain 1"/>
    <property type="match status" value="1"/>
</dbReference>
<dbReference type="InterPro" id="IPR008271">
    <property type="entry name" value="Ser/Thr_kinase_AS"/>
</dbReference>
<proteinExistence type="predicted"/>
<dbReference type="AlphaFoldDB" id="A0A2T7PA80"/>
<feature type="domain" description="Protein kinase" evidence="4">
    <location>
        <begin position="17"/>
        <end position="319"/>
    </location>
</feature>
<evidence type="ECO:0000313" key="5">
    <source>
        <dbReference type="EMBL" id="PVD30327.1"/>
    </source>
</evidence>
<sequence>MRGGNIFAKLGGFATVGNKAERLAASRAGKHHVGHYPTFATSPRSFLNPLVQKQDNLVAIKYVKKTKIRDETDLNRIRREIRIMSRLRHENIVNIRQVFEKKDRIVLVMDCALGGELYDYLNTRRVLKESDVRRIFRQIVAAVHYIHQNGIVHRDLKLENIILDSEGNVKIADFGLANYFSHNDMLKTFCGSPLYASPEIVNGKPYHGPEVDIWSLGVVLYTLAYGAMPFESTNPKILREQISTGDFAEPSQPCGEEGQQHSGDLQQDMSDKVKVALQIETRVNRLNLSSRQAAPTCQLAATQCHDLQVEDQRSSSVHL</sequence>